<dbReference type="GO" id="GO:0046872">
    <property type="term" value="F:metal ion binding"/>
    <property type="evidence" value="ECO:0007669"/>
    <property type="project" value="UniProtKB-KW"/>
</dbReference>
<sequence>MMVLYPQTELAQEQIGSALARACTGAGLIFLKGDLGAGKTTLARGFLRGVGYTGAVKSPTYTLIEPYEINDKNYYHLDLYRLADPDELEFLGLRDLLNEQAVLLVEWPEQGGDALPLPDLLITIIYKEGGRELSIDAQTSGGERMLESLKDELGR</sequence>
<keyword evidence="6" id="KW-0479">Metal-binding</keyword>
<keyword evidence="8" id="KW-0067">ATP-binding</keyword>
<evidence type="ECO:0000256" key="8">
    <source>
        <dbReference type="ARBA" id="ARBA00022840"/>
    </source>
</evidence>
<dbReference type="Pfam" id="PF02367">
    <property type="entry name" value="TsaE"/>
    <property type="match status" value="1"/>
</dbReference>
<dbReference type="Proteomes" id="UP000317355">
    <property type="component" value="Unassembled WGS sequence"/>
</dbReference>
<comment type="similarity">
    <text evidence="2">Belongs to the TsaE family.</text>
</comment>
<proteinExistence type="inferred from homology"/>
<dbReference type="AlphaFoldDB" id="A0A558CUG9"/>
<dbReference type="InterPro" id="IPR027417">
    <property type="entry name" value="P-loop_NTPase"/>
</dbReference>
<dbReference type="PANTHER" id="PTHR33540">
    <property type="entry name" value="TRNA THREONYLCARBAMOYLADENOSINE BIOSYNTHESIS PROTEIN TSAE"/>
    <property type="match status" value="1"/>
</dbReference>
<evidence type="ECO:0000256" key="10">
    <source>
        <dbReference type="ARBA" id="ARBA00032441"/>
    </source>
</evidence>
<keyword evidence="4" id="KW-0963">Cytoplasm</keyword>
<dbReference type="Gene3D" id="3.40.50.300">
    <property type="entry name" value="P-loop containing nucleotide triphosphate hydrolases"/>
    <property type="match status" value="1"/>
</dbReference>
<dbReference type="EMBL" id="VMRY01000070">
    <property type="protein sequence ID" value="TVT52427.1"/>
    <property type="molecule type" value="Genomic_DNA"/>
</dbReference>
<evidence type="ECO:0000313" key="11">
    <source>
        <dbReference type="EMBL" id="TVT52427.1"/>
    </source>
</evidence>
<comment type="caution">
    <text evidence="11">The sequence shown here is derived from an EMBL/GenBank/DDBJ whole genome shotgun (WGS) entry which is preliminary data.</text>
</comment>
<gene>
    <name evidence="11" type="primary">tsaE</name>
    <name evidence="11" type="ORF">FHK82_13795</name>
</gene>
<keyword evidence="7" id="KW-0547">Nucleotide-binding</keyword>
<evidence type="ECO:0000256" key="5">
    <source>
        <dbReference type="ARBA" id="ARBA00022694"/>
    </source>
</evidence>
<dbReference type="PANTHER" id="PTHR33540:SF2">
    <property type="entry name" value="TRNA THREONYLCARBAMOYLADENOSINE BIOSYNTHESIS PROTEIN TSAE"/>
    <property type="match status" value="1"/>
</dbReference>
<dbReference type="GO" id="GO:0005524">
    <property type="term" value="F:ATP binding"/>
    <property type="evidence" value="ECO:0007669"/>
    <property type="project" value="UniProtKB-KW"/>
</dbReference>
<reference evidence="11 12" key="1">
    <citation type="submission" date="2019-07" db="EMBL/GenBank/DDBJ databases">
        <title>The pathways for chlorine oxyanion respiration interact through the shared metabolite chlorate.</title>
        <authorList>
            <person name="Barnum T.P."/>
            <person name="Cheng Y."/>
            <person name="Hill K.A."/>
            <person name="Lucas L.N."/>
            <person name="Carlson H.K."/>
            <person name="Coates J.D."/>
        </authorList>
    </citation>
    <scope>NUCLEOTIDE SEQUENCE [LARGE SCALE GENOMIC DNA]</scope>
    <source>
        <strain evidence="11">BK-3</strain>
    </source>
</reference>
<organism evidence="11 12">
    <name type="scientific">Sedimenticola thiotaurini</name>
    <dbReference type="NCBI Taxonomy" id="1543721"/>
    <lineage>
        <taxon>Bacteria</taxon>
        <taxon>Pseudomonadati</taxon>
        <taxon>Pseudomonadota</taxon>
        <taxon>Gammaproteobacteria</taxon>
        <taxon>Chromatiales</taxon>
        <taxon>Sedimenticolaceae</taxon>
        <taxon>Sedimenticola</taxon>
    </lineage>
</organism>
<evidence type="ECO:0000256" key="2">
    <source>
        <dbReference type="ARBA" id="ARBA00007599"/>
    </source>
</evidence>
<comment type="subcellular location">
    <subcellularLocation>
        <location evidence="1">Cytoplasm</location>
    </subcellularLocation>
</comment>
<evidence type="ECO:0000313" key="12">
    <source>
        <dbReference type="Proteomes" id="UP000317355"/>
    </source>
</evidence>
<protein>
    <recommendedName>
        <fullName evidence="3">tRNA threonylcarbamoyladenosine biosynthesis protein TsaE</fullName>
    </recommendedName>
    <alternativeName>
        <fullName evidence="10">t(6)A37 threonylcarbamoyladenosine biosynthesis protein TsaE</fullName>
    </alternativeName>
</protein>
<evidence type="ECO:0000256" key="1">
    <source>
        <dbReference type="ARBA" id="ARBA00004496"/>
    </source>
</evidence>
<accession>A0A558CUG9</accession>
<keyword evidence="9" id="KW-0460">Magnesium</keyword>
<evidence type="ECO:0000256" key="7">
    <source>
        <dbReference type="ARBA" id="ARBA00022741"/>
    </source>
</evidence>
<dbReference type="SUPFAM" id="SSF52540">
    <property type="entry name" value="P-loop containing nucleoside triphosphate hydrolases"/>
    <property type="match status" value="1"/>
</dbReference>
<keyword evidence="5" id="KW-0819">tRNA processing</keyword>
<dbReference type="InterPro" id="IPR003442">
    <property type="entry name" value="T6A_TsaE"/>
</dbReference>
<evidence type="ECO:0000256" key="4">
    <source>
        <dbReference type="ARBA" id="ARBA00022490"/>
    </source>
</evidence>
<evidence type="ECO:0000256" key="9">
    <source>
        <dbReference type="ARBA" id="ARBA00022842"/>
    </source>
</evidence>
<evidence type="ECO:0000256" key="3">
    <source>
        <dbReference type="ARBA" id="ARBA00019010"/>
    </source>
</evidence>
<keyword evidence="11" id="KW-0808">Transferase</keyword>
<dbReference type="GO" id="GO:0005737">
    <property type="term" value="C:cytoplasm"/>
    <property type="evidence" value="ECO:0007669"/>
    <property type="project" value="UniProtKB-SubCell"/>
</dbReference>
<name>A0A558CUG9_9GAMM</name>
<dbReference type="NCBIfam" id="TIGR00150">
    <property type="entry name" value="T6A_YjeE"/>
    <property type="match status" value="1"/>
</dbReference>
<evidence type="ECO:0000256" key="6">
    <source>
        <dbReference type="ARBA" id="ARBA00022723"/>
    </source>
</evidence>
<dbReference type="GO" id="GO:0002949">
    <property type="term" value="P:tRNA threonylcarbamoyladenosine modification"/>
    <property type="evidence" value="ECO:0007669"/>
    <property type="project" value="InterPro"/>
</dbReference>
<dbReference type="GO" id="GO:0016740">
    <property type="term" value="F:transferase activity"/>
    <property type="evidence" value="ECO:0007669"/>
    <property type="project" value="UniProtKB-KW"/>
</dbReference>